<evidence type="ECO:0000313" key="3">
    <source>
        <dbReference type="Proteomes" id="UP000242474"/>
    </source>
</evidence>
<dbReference type="Gene3D" id="3.40.33.10">
    <property type="entry name" value="CAP"/>
    <property type="match status" value="1"/>
</dbReference>
<dbReference type="SUPFAM" id="SSF55797">
    <property type="entry name" value="PR-1-like"/>
    <property type="match status" value="1"/>
</dbReference>
<feature type="domain" description="SCP" evidence="1">
    <location>
        <begin position="4"/>
        <end position="112"/>
    </location>
</feature>
<dbReference type="InterPro" id="IPR035940">
    <property type="entry name" value="CAP_sf"/>
</dbReference>
<organism evidence="2 3">
    <name type="scientific">Coemansia reversa (strain ATCC 12441 / NRRL 1564)</name>
    <dbReference type="NCBI Taxonomy" id="763665"/>
    <lineage>
        <taxon>Eukaryota</taxon>
        <taxon>Fungi</taxon>
        <taxon>Fungi incertae sedis</taxon>
        <taxon>Zoopagomycota</taxon>
        <taxon>Kickxellomycotina</taxon>
        <taxon>Kickxellomycetes</taxon>
        <taxon>Kickxellales</taxon>
        <taxon>Kickxellaceae</taxon>
        <taxon>Coemansia</taxon>
    </lineage>
</organism>
<dbReference type="PANTHER" id="PTHR31157">
    <property type="entry name" value="SCP DOMAIN-CONTAINING PROTEIN"/>
    <property type="match status" value="1"/>
</dbReference>
<dbReference type="AlphaFoldDB" id="A0A2G5BB61"/>
<dbReference type="PANTHER" id="PTHR31157:SF1">
    <property type="entry name" value="SCP DOMAIN-CONTAINING PROTEIN"/>
    <property type="match status" value="1"/>
</dbReference>
<dbReference type="Pfam" id="PF00188">
    <property type="entry name" value="CAP"/>
    <property type="match status" value="1"/>
</dbReference>
<dbReference type="InterPro" id="IPR014044">
    <property type="entry name" value="CAP_dom"/>
</dbReference>
<reference evidence="2 3" key="1">
    <citation type="journal article" date="2015" name="Genome Biol. Evol.">
        <title>Phylogenomic analyses indicate that early fungi evolved digesting cell walls of algal ancestors of land plants.</title>
        <authorList>
            <person name="Chang Y."/>
            <person name="Wang S."/>
            <person name="Sekimoto S."/>
            <person name="Aerts A.L."/>
            <person name="Choi C."/>
            <person name="Clum A."/>
            <person name="LaButti K.M."/>
            <person name="Lindquist E.A."/>
            <person name="Yee Ngan C."/>
            <person name="Ohm R.A."/>
            <person name="Salamov A.A."/>
            <person name="Grigoriev I.V."/>
            <person name="Spatafora J.W."/>
            <person name="Berbee M.L."/>
        </authorList>
    </citation>
    <scope>NUCLEOTIDE SEQUENCE [LARGE SCALE GENOMIC DNA]</scope>
    <source>
        <strain evidence="2 3">NRRL 1564</strain>
    </source>
</reference>
<dbReference type="CDD" id="cd05379">
    <property type="entry name" value="CAP_bacterial"/>
    <property type="match status" value="1"/>
</dbReference>
<name>A0A2G5BB61_COERN</name>
<dbReference type="OrthoDB" id="568194at2759"/>
<sequence length="140" mass="15578">MLCLINALRSDQNLFPVVYHNKLIQLAQEHAEYQSTHQAVTHVDSAGQIGDRLTRLGFQWSVLAENVGAGAPNVTAMMNVWVKSPRHLANILHPDIKYLGAGVSKGYWVQDFAAPLKNEHNLLKEKIETCPSTSNPTIYT</sequence>
<keyword evidence="3" id="KW-1185">Reference proteome</keyword>
<dbReference type="EMBL" id="KZ303501">
    <property type="protein sequence ID" value="PIA16240.1"/>
    <property type="molecule type" value="Genomic_DNA"/>
</dbReference>
<evidence type="ECO:0000259" key="1">
    <source>
        <dbReference type="Pfam" id="PF00188"/>
    </source>
</evidence>
<evidence type="ECO:0000313" key="2">
    <source>
        <dbReference type="EMBL" id="PIA16240.1"/>
    </source>
</evidence>
<proteinExistence type="predicted"/>
<gene>
    <name evidence="2" type="ORF">COEREDRAFT_8653</name>
</gene>
<dbReference type="Proteomes" id="UP000242474">
    <property type="component" value="Unassembled WGS sequence"/>
</dbReference>
<protein>
    <recommendedName>
        <fullName evidence="1">SCP domain-containing protein</fullName>
    </recommendedName>
</protein>
<accession>A0A2G5BB61</accession>
<dbReference type="STRING" id="763665.A0A2G5BB61"/>